<geneLocation type="mitochondrion" evidence="1"/>
<gene>
    <name evidence="1" type="ORF">BN850_0138040</name>
</gene>
<protein>
    <submittedName>
        <fullName evidence="1">Unassigned protein</fullName>
    </submittedName>
</protein>
<accession>W1IBI0</accession>
<sequence length="142" mass="16447">GITPNTMILVWHWYDRDLDVIRRYLASAKKGYEGLLPLENCIPLIQLFRDTLHQFRVGPGKKLYPLKLEILFFVLFPRSSLVGRNHQALVDSQQARATPDALDWLRIYIYIYIYIYQGTGLNKATSKSSHQGILLGYWGCCK</sequence>
<keyword evidence="1" id="KW-0496">Mitochondrion</keyword>
<dbReference type="EMBL" id="CBMI010005082">
    <property type="protein sequence ID" value="CDL73416.1"/>
    <property type="molecule type" value="Genomic_DNA"/>
</dbReference>
<feature type="non-terminal residue" evidence="1">
    <location>
        <position position="142"/>
    </location>
</feature>
<reference evidence="1" key="1">
    <citation type="submission" date="2013-05" db="EMBL/GenBank/DDBJ databases">
        <title>Draft genome sequences of six wheat associated Fusarium spp. isolates.</title>
        <authorList>
            <person name="Moolhuijzen P.M."/>
            <person name="Manners J.M."/>
            <person name="Wilcox S."/>
            <person name="Bellgard M.I."/>
            <person name="Gardiner D.M."/>
        </authorList>
    </citation>
    <scope>NUCLEOTIDE SEQUENCE</scope>
    <source>
        <strain evidence="1">CS3069</strain>
    </source>
</reference>
<evidence type="ECO:0000313" key="1">
    <source>
        <dbReference type="EMBL" id="CDL73416.1"/>
    </source>
</evidence>
<organism evidence="1">
    <name type="scientific">Fusarium clavum</name>
    <dbReference type="NCBI Taxonomy" id="2594811"/>
    <lineage>
        <taxon>Eukaryota</taxon>
        <taxon>Fungi</taxon>
        <taxon>Dikarya</taxon>
        <taxon>Ascomycota</taxon>
        <taxon>Pezizomycotina</taxon>
        <taxon>Sordariomycetes</taxon>
        <taxon>Hypocreomycetidae</taxon>
        <taxon>Hypocreales</taxon>
        <taxon>Nectriaceae</taxon>
        <taxon>Fusarium</taxon>
        <taxon>Fusarium incarnatum-equiseti species complex</taxon>
    </lineage>
</organism>
<proteinExistence type="predicted"/>
<dbReference type="EMBL" id="HG321339">
    <property type="protein sequence ID" value="CEF82678.1"/>
    <property type="molecule type" value="Genomic_DNA"/>
</dbReference>
<feature type="non-terminal residue" evidence="1">
    <location>
        <position position="1"/>
    </location>
</feature>
<name>W1IBI0_9HYPO</name>
<dbReference type="AlphaFoldDB" id="W1IBI0"/>